<evidence type="ECO:0000313" key="3">
    <source>
        <dbReference type="Proteomes" id="UP000806522"/>
    </source>
</evidence>
<feature type="signal peptide" evidence="1">
    <location>
        <begin position="1"/>
        <end position="18"/>
    </location>
</feature>
<dbReference type="AlphaFoldDB" id="A0A9D5SAQ2"/>
<protein>
    <recommendedName>
        <fullName evidence="4">Lipoprotein</fullName>
    </recommendedName>
</protein>
<evidence type="ECO:0000256" key="1">
    <source>
        <dbReference type="SAM" id="SignalP"/>
    </source>
</evidence>
<evidence type="ECO:0008006" key="4">
    <source>
        <dbReference type="Google" id="ProtNLM"/>
    </source>
</evidence>
<dbReference type="EMBL" id="SUYC01000010">
    <property type="protein sequence ID" value="MBE6271232.1"/>
    <property type="molecule type" value="Genomic_DNA"/>
</dbReference>
<evidence type="ECO:0000313" key="2">
    <source>
        <dbReference type="EMBL" id="MBE6271232.1"/>
    </source>
</evidence>
<comment type="caution">
    <text evidence="2">The sequence shown here is derived from an EMBL/GenBank/DDBJ whole genome shotgun (WGS) entry which is preliminary data.</text>
</comment>
<dbReference type="PROSITE" id="PS51257">
    <property type="entry name" value="PROKAR_LIPOPROTEIN"/>
    <property type="match status" value="1"/>
</dbReference>
<feature type="chain" id="PRO_5038350751" description="Lipoprotein" evidence="1">
    <location>
        <begin position="19"/>
        <end position="124"/>
    </location>
</feature>
<proteinExistence type="predicted"/>
<keyword evidence="1" id="KW-0732">Signal</keyword>
<reference evidence="2" key="1">
    <citation type="submission" date="2019-04" db="EMBL/GenBank/DDBJ databases">
        <title>Evolution of Biomass-Degrading Anaerobic Consortia Revealed by Metagenomics.</title>
        <authorList>
            <person name="Peng X."/>
        </authorList>
    </citation>
    <scope>NUCLEOTIDE SEQUENCE</scope>
    <source>
        <strain evidence="2">SIG140</strain>
    </source>
</reference>
<accession>A0A9D5SAQ2</accession>
<sequence>MKQLICCMMTLVLFSACHQEENTIFTTASITLVSNEVANIGRVQAQAQITNVNTRQTTTTAAFNDATLQVELLRGAYEILIEGVATYTDANGTEHIRQFRAQTDYVELAAMDTNATTLNMIFLD</sequence>
<name>A0A9D5SAQ2_XYLRU</name>
<gene>
    <name evidence="2" type="ORF">E7101_09815</name>
</gene>
<dbReference type="Proteomes" id="UP000806522">
    <property type="component" value="Unassembled WGS sequence"/>
</dbReference>
<organism evidence="2 3">
    <name type="scientific">Xylanibacter ruminicola</name>
    <name type="common">Prevotella ruminicola</name>
    <dbReference type="NCBI Taxonomy" id="839"/>
    <lineage>
        <taxon>Bacteria</taxon>
        <taxon>Pseudomonadati</taxon>
        <taxon>Bacteroidota</taxon>
        <taxon>Bacteroidia</taxon>
        <taxon>Bacteroidales</taxon>
        <taxon>Prevotellaceae</taxon>
        <taxon>Xylanibacter</taxon>
    </lineage>
</organism>